<keyword evidence="1" id="KW-0472">Membrane</keyword>
<evidence type="ECO:0000313" key="3">
    <source>
        <dbReference type="Proteomes" id="UP000219612"/>
    </source>
</evidence>
<accession>A0A285I8P8</accession>
<evidence type="ECO:0000256" key="1">
    <source>
        <dbReference type="SAM" id="Phobius"/>
    </source>
</evidence>
<name>A0A285I8P8_9ACTN</name>
<keyword evidence="1" id="KW-0812">Transmembrane</keyword>
<evidence type="ECO:0000313" key="2">
    <source>
        <dbReference type="EMBL" id="SNY44187.1"/>
    </source>
</evidence>
<dbReference type="InterPro" id="IPR021315">
    <property type="entry name" value="Gap/Sap"/>
</dbReference>
<dbReference type="OrthoDB" id="7062264at2"/>
<dbReference type="EMBL" id="OBDY01000007">
    <property type="protein sequence ID" value="SNY44187.1"/>
    <property type="molecule type" value="Genomic_DNA"/>
</dbReference>
<feature type="transmembrane region" description="Helical" evidence="1">
    <location>
        <begin position="201"/>
        <end position="219"/>
    </location>
</feature>
<sequence length="232" mass="24145">MDLALAGSLAVLALIDSTSFGTLLIPIWLLMHPGPVRAGRILVFLGTVAVFYFAVGLAVALGADAFLPQISRLLDTRPVSWIQLILGVGLFFWSFRLDRRRGAGATGGRLARWRERAMTDGGAAGLAGLALAAAAAEVTTMLPYLAAIGLLTGAGLGAGAIAVVMAAYCLIMILPALVLLGARLAAGDRLTPLLTRAGDRLARSNALAWIVGIVGFLLARDAALRLFDWIGA</sequence>
<gene>
    <name evidence="2" type="ORF">SAMN05421748_10739</name>
</gene>
<reference evidence="2 3" key="1">
    <citation type="submission" date="2017-09" db="EMBL/GenBank/DDBJ databases">
        <authorList>
            <person name="Ehlers B."/>
            <person name="Leendertz F.H."/>
        </authorList>
    </citation>
    <scope>NUCLEOTIDE SEQUENCE [LARGE SCALE GENOMIC DNA]</scope>
    <source>
        <strain evidence="2 3">CGMCC 4.6857</strain>
    </source>
</reference>
<keyword evidence="3" id="KW-1185">Reference proteome</keyword>
<feature type="transmembrane region" description="Helical" evidence="1">
    <location>
        <begin position="156"/>
        <end position="180"/>
    </location>
</feature>
<proteinExistence type="predicted"/>
<feature type="transmembrane region" description="Helical" evidence="1">
    <location>
        <begin position="79"/>
        <end position="97"/>
    </location>
</feature>
<dbReference type="AlphaFoldDB" id="A0A285I8P8"/>
<dbReference type="Proteomes" id="UP000219612">
    <property type="component" value="Unassembled WGS sequence"/>
</dbReference>
<feature type="transmembrane region" description="Helical" evidence="1">
    <location>
        <begin position="6"/>
        <end position="30"/>
    </location>
</feature>
<feature type="transmembrane region" description="Helical" evidence="1">
    <location>
        <begin position="42"/>
        <end position="67"/>
    </location>
</feature>
<keyword evidence="1" id="KW-1133">Transmembrane helix</keyword>
<dbReference type="RefSeq" id="WP_097321238.1">
    <property type="nucleotide sequence ID" value="NZ_OBDY01000007.1"/>
</dbReference>
<organism evidence="2 3">
    <name type="scientific">Paractinoplanes atraurantiacus</name>
    <dbReference type="NCBI Taxonomy" id="1036182"/>
    <lineage>
        <taxon>Bacteria</taxon>
        <taxon>Bacillati</taxon>
        <taxon>Actinomycetota</taxon>
        <taxon>Actinomycetes</taxon>
        <taxon>Micromonosporales</taxon>
        <taxon>Micromonosporaceae</taxon>
        <taxon>Paractinoplanes</taxon>
    </lineage>
</organism>
<protein>
    <submittedName>
        <fullName evidence="2">Sap, sulfolipid-1-addressing protein</fullName>
    </submittedName>
</protein>
<dbReference type="Pfam" id="PF11139">
    <property type="entry name" value="SfLAP"/>
    <property type="match status" value="1"/>
</dbReference>